<reference evidence="1 2" key="1">
    <citation type="submission" date="2019-03" db="EMBL/GenBank/DDBJ databases">
        <title>Single cell metagenomics reveals metabolic interactions within the superorganism composed of flagellate Streblomastix strix and complex community of Bacteroidetes bacteria on its surface.</title>
        <authorList>
            <person name="Treitli S.C."/>
            <person name="Kolisko M."/>
            <person name="Husnik F."/>
            <person name="Keeling P."/>
            <person name="Hampl V."/>
        </authorList>
    </citation>
    <scope>NUCLEOTIDE SEQUENCE [LARGE SCALE GENOMIC DNA]</scope>
    <source>
        <strain evidence="1">ST1C</strain>
    </source>
</reference>
<dbReference type="InterPro" id="IPR003386">
    <property type="entry name" value="LACT/PDAT_acylTrfase"/>
</dbReference>
<dbReference type="PANTHER" id="PTHR11440">
    <property type="entry name" value="LECITHIN-CHOLESTEROL ACYLTRANSFERASE-RELATED"/>
    <property type="match status" value="1"/>
</dbReference>
<dbReference type="OrthoDB" id="190846at2759"/>
<dbReference type="EMBL" id="SNRW01016930">
    <property type="protein sequence ID" value="KAA6368859.1"/>
    <property type="molecule type" value="Genomic_DNA"/>
</dbReference>
<dbReference type="SUPFAM" id="SSF53474">
    <property type="entry name" value="alpha/beta-Hydrolases"/>
    <property type="match status" value="1"/>
</dbReference>
<accession>A0A5J4UDZ0</accession>
<dbReference type="Pfam" id="PF02450">
    <property type="entry name" value="LCAT"/>
    <property type="match status" value="1"/>
</dbReference>
<name>A0A5J4UDZ0_9EUKA</name>
<sequence length="295" mass="33726">YDFRLAGPTNLKKFGVFVDLQKLIEKAYEMNNNKKVFIIGHSFGCTLANNFLSTFVSTSWKQKYIEAYLSISGPYGGAVECFASVAAYRQWIVPGITLKESYDGLKYMAPNYWMLPNKFGFDEDNDIIAEIPSINISLTIKNMTWVFESTGRQKQLKASNNVKDIRNQIQAPGVKSYIFMCTGVNTIVKMLYNYNFSQSQLNESKETQVSNQEESQQDYWWKHEGVEIYGDGDNSVSVKSLRVPHLWKEMQKEPVIFKEYSGNGVDHSGILRDKKFLNDLSEILVGNKTDEGKEL</sequence>
<dbReference type="GO" id="GO:0008374">
    <property type="term" value="F:O-acyltransferase activity"/>
    <property type="evidence" value="ECO:0007669"/>
    <property type="project" value="InterPro"/>
</dbReference>
<gene>
    <name evidence="1" type="ORF">EZS28_035614</name>
</gene>
<dbReference type="AlphaFoldDB" id="A0A5J4UDZ0"/>
<dbReference type="Gene3D" id="3.40.50.1820">
    <property type="entry name" value="alpha/beta hydrolase"/>
    <property type="match status" value="2"/>
</dbReference>
<dbReference type="Proteomes" id="UP000324800">
    <property type="component" value="Unassembled WGS sequence"/>
</dbReference>
<comment type="caution">
    <text evidence="1">The sequence shown here is derived from an EMBL/GenBank/DDBJ whole genome shotgun (WGS) entry which is preliminary data.</text>
</comment>
<evidence type="ECO:0000313" key="2">
    <source>
        <dbReference type="Proteomes" id="UP000324800"/>
    </source>
</evidence>
<evidence type="ECO:0000313" key="1">
    <source>
        <dbReference type="EMBL" id="KAA6368859.1"/>
    </source>
</evidence>
<protein>
    <submittedName>
        <fullName evidence="1">Putative 1-O-acylceramide synthase</fullName>
    </submittedName>
</protein>
<organism evidence="1 2">
    <name type="scientific">Streblomastix strix</name>
    <dbReference type="NCBI Taxonomy" id="222440"/>
    <lineage>
        <taxon>Eukaryota</taxon>
        <taxon>Metamonada</taxon>
        <taxon>Preaxostyla</taxon>
        <taxon>Oxymonadida</taxon>
        <taxon>Streblomastigidae</taxon>
        <taxon>Streblomastix</taxon>
    </lineage>
</organism>
<dbReference type="GO" id="GO:0006629">
    <property type="term" value="P:lipid metabolic process"/>
    <property type="evidence" value="ECO:0007669"/>
    <property type="project" value="InterPro"/>
</dbReference>
<feature type="non-terminal residue" evidence="1">
    <location>
        <position position="1"/>
    </location>
</feature>
<dbReference type="InterPro" id="IPR029058">
    <property type="entry name" value="AB_hydrolase_fold"/>
</dbReference>
<proteinExistence type="predicted"/>